<accession>A0A6G8PYY2</accession>
<keyword evidence="9" id="KW-1185">Reference proteome</keyword>
<evidence type="ECO:0000313" key="9">
    <source>
        <dbReference type="Proteomes" id="UP000502706"/>
    </source>
</evidence>
<protein>
    <submittedName>
        <fullName evidence="8">DoxX family membrane protein</fullName>
    </submittedName>
</protein>
<gene>
    <name evidence="8" type="ORF">GBA65_13680</name>
</gene>
<dbReference type="PANTHER" id="PTHR33452:SF1">
    <property type="entry name" value="INNER MEMBRANE PROTEIN YPHA-RELATED"/>
    <property type="match status" value="1"/>
</dbReference>
<comment type="subcellular location">
    <subcellularLocation>
        <location evidence="1">Cell membrane</location>
        <topology evidence="1">Multi-pass membrane protein</topology>
    </subcellularLocation>
</comment>
<evidence type="ECO:0000256" key="3">
    <source>
        <dbReference type="ARBA" id="ARBA00022475"/>
    </source>
</evidence>
<keyword evidence="5 7" id="KW-1133">Transmembrane helix</keyword>
<dbReference type="AlphaFoldDB" id="A0A6G8PYY2"/>
<evidence type="ECO:0000256" key="4">
    <source>
        <dbReference type="ARBA" id="ARBA00022692"/>
    </source>
</evidence>
<reference evidence="8 9" key="1">
    <citation type="submission" date="2019-10" db="EMBL/GenBank/DDBJ databases">
        <title>Rubrobacter sp nov SCSIO 52915 isolated from a deep-sea sediment in the South China Sea.</title>
        <authorList>
            <person name="Chen R.W."/>
        </authorList>
    </citation>
    <scope>NUCLEOTIDE SEQUENCE [LARGE SCALE GENOMIC DNA]</scope>
    <source>
        <strain evidence="8 9">SCSIO 52915</strain>
    </source>
</reference>
<evidence type="ECO:0000256" key="1">
    <source>
        <dbReference type="ARBA" id="ARBA00004651"/>
    </source>
</evidence>
<sequence length="162" mass="16339">MGALSLSPLSRLVGLAPLVIRLVVGVIMAAHGYQKLAGGPANFGGMLAQLGVPAPTLMAYVVTFVELVGGILLILGLLSRWAGLLLTANLAVAVLMVKVDVGLIAPQGGGAGAELDLALIAGFVTILLLGPGKLSLDYVLGIEPREAAERPSLQAGQRGAVA</sequence>
<dbReference type="EMBL" id="CP045121">
    <property type="protein sequence ID" value="QIN79388.1"/>
    <property type="molecule type" value="Genomic_DNA"/>
</dbReference>
<dbReference type="PANTHER" id="PTHR33452">
    <property type="entry name" value="OXIDOREDUCTASE CATD-RELATED"/>
    <property type="match status" value="1"/>
</dbReference>
<evidence type="ECO:0000256" key="6">
    <source>
        <dbReference type="ARBA" id="ARBA00023136"/>
    </source>
</evidence>
<feature type="transmembrane region" description="Helical" evidence="7">
    <location>
        <begin position="57"/>
        <end position="78"/>
    </location>
</feature>
<feature type="transmembrane region" description="Helical" evidence="7">
    <location>
        <begin position="85"/>
        <end position="105"/>
    </location>
</feature>
<feature type="transmembrane region" description="Helical" evidence="7">
    <location>
        <begin position="12"/>
        <end position="33"/>
    </location>
</feature>
<dbReference type="InterPro" id="IPR051907">
    <property type="entry name" value="DoxX-like_oxidoreductase"/>
</dbReference>
<dbReference type="KEGG" id="rmar:GBA65_13680"/>
<keyword evidence="4 7" id="KW-0812">Transmembrane</keyword>
<name>A0A6G8PYY2_9ACTN</name>
<evidence type="ECO:0000256" key="5">
    <source>
        <dbReference type="ARBA" id="ARBA00022989"/>
    </source>
</evidence>
<dbReference type="Pfam" id="PF07681">
    <property type="entry name" value="DoxX"/>
    <property type="match status" value="1"/>
</dbReference>
<keyword evidence="3" id="KW-1003">Cell membrane</keyword>
<comment type="similarity">
    <text evidence="2">Belongs to the DoxX family.</text>
</comment>
<keyword evidence="6 7" id="KW-0472">Membrane</keyword>
<evidence type="ECO:0000313" key="8">
    <source>
        <dbReference type="EMBL" id="QIN79388.1"/>
    </source>
</evidence>
<dbReference type="Proteomes" id="UP000502706">
    <property type="component" value="Chromosome"/>
</dbReference>
<evidence type="ECO:0000256" key="7">
    <source>
        <dbReference type="SAM" id="Phobius"/>
    </source>
</evidence>
<feature type="transmembrane region" description="Helical" evidence="7">
    <location>
        <begin position="117"/>
        <end position="136"/>
    </location>
</feature>
<proteinExistence type="inferred from homology"/>
<dbReference type="InterPro" id="IPR032808">
    <property type="entry name" value="DoxX"/>
</dbReference>
<organism evidence="8 9">
    <name type="scientific">Rubrobacter marinus</name>
    <dbReference type="NCBI Taxonomy" id="2653852"/>
    <lineage>
        <taxon>Bacteria</taxon>
        <taxon>Bacillati</taxon>
        <taxon>Actinomycetota</taxon>
        <taxon>Rubrobacteria</taxon>
        <taxon>Rubrobacterales</taxon>
        <taxon>Rubrobacteraceae</taxon>
        <taxon>Rubrobacter</taxon>
    </lineage>
</organism>
<dbReference type="GO" id="GO:0005886">
    <property type="term" value="C:plasma membrane"/>
    <property type="evidence" value="ECO:0007669"/>
    <property type="project" value="UniProtKB-SubCell"/>
</dbReference>
<evidence type="ECO:0000256" key="2">
    <source>
        <dbReference type="ARBA" id="ARBA00006679"/>
    </source>
</evidence>